<evidence type="ECO:0000256" key="1">
    <source>
        <dbReference type="ARBA" id="ARBA00009741"/>
    </source>
</evidence>
<dbReference type="CDD" id="cd02440">
    <property type="entry name" value="AdoMet_MTases"/>
    <property type="match status" value="1"/>
</dbReference>
<evidence type="ECO:0000256" key="4">
    <source>
        <dbReference type="ARBA" id="ARBA00022679"/>
    </source>
</evidence>
<dbReference type="InterPro" id="IPR004498">
    <property type="entry name" value="Ribosomal_PrmA_MeTrfase"/>
</dbReference>
<dbReference type="PANTHER" id="PTHR43648:SF1">
    <property type="entry name" value="ELECTRON TRANSFER FLAVOPROTEIN BETA SUBUNIT LYSINE METHYLTRANSFERASE"/>
    <property type="match status" value="1"/>
</dbReference>
<evidence type="ECO:0000256" key="3">
    <source>
        <dbReference type="ARBA" id="ARBA00022603"/>
    </source>
</evidence>
<protein>
    <submittedName>
        <fullName evidence="6">LSU ribosomal protein L11P methyltransferase</fullName>
    </submittedName>
</protein>
<evidence type="ECO:0000313" key="7">
    <source>
        <dbReference type="Proteomes" id="UP000218785"/>
    </source>
</evidence>
<dbReference type="Proteomes" id="UP000218785">
    <property type="component" value="Chromosome"/>
</dbReference>
<gene>
    <name evidence="6" type="ORF">NIES37_14870</name>
</gene>
<dbReference type="Gene3D" id="3.40.50.150">
    <property type="entry name" value="Vaccinia Virus protein VP39"/>
    <property type="match status" value="1"/>
</dbReference>
<dbReference type="PIRSF" id="PIRSF000401">
    <property type="entry name" value="RPL11_MTase"/>
    <property type="match status" value="1"/>
</dbReference>
<dbReference type="RefSeq" id="WP_096574582.1">
    <property type="nucleotide sequence ID" value="NZ_CAWNJS010000001.1"/>
</dbReference>
<organism evidence="6 7">
    <name type="scientific">Tolypothrix tenuis PCC 7101</name>
    <dbReference type="NCBI Taxonomy" id="231146"/>
    <lineage>
        <taxon>Bacteria</taxon>
        <taxon>Bacillati</taxon>
        <taxon>Cyanobacteriota</taxon>
        <taxon>Cyanophyceae</taxon>
        <taxon>Nostocales</taxon>
        <taxon>Tolypothrichaceae</taxon>
        <taxon>Tolypothrix</taxon>
    </lineage>
</organism>
<keyword evidence="3 6" id="KW-0489">Methyltransferase</keyword>
<evidence type="ECO:0000256" key="2">
    <source>
        <dbReference type="ARBA" id="ARBA00022490"/>
    </source>
</evidence>
<dbReference type="GO" id="GO:0005840">
    <property type="term" value="C:ribosome"/>
    <property type="evidence" value="ECO:0007669"/>
    <property type="project" value="UniProtKB-KW"/>
</dbReference>
<dbReference type="AlphaFoldDB" id="A0A1Z4MVN4"/>
<keyword evidence="6" id="KW-0687">Ribonucleoprotein</keyword>
<reference evidence="6 7" key="1">
    <citation type="submission" date="2017-06" db="EMBL/GenBank/DDBJ databases">
        <title>Genome sequencing of cyanobaciteial culture collection at National Institute for Environmental Studies (NIES).</title>
        <authorList>
            <person name="Hirose Y."/>
            <person name="Shimura Y."/>
            <person name="Fujisawa T."/>
            <person name="Nakamura Y."/>
            <person name="Kawachi M."/>
        </authorList>
    </citation>
    <scope>NUCLEOTIDE SEQUENCE [LARGE SCALE GENOMIC DNA]</scope>
    <source>
        <strain evidence="6 7">NIES-37</strain>
    </source>
</reference>
<dbReference type="InterPro" id="IPR029063">
    <property type="entry name" value="SAM-dependent_MTases_sf"/>
</dbReference>
<dbReference type="KEGG" id="ttq:NIES37_14870"/>
<dbReference type="InterPro" id="IPR050078">
    <property type="entry name" value="Ribosomal_L11_MeTrfase_PrmA"/>
</dbReference>
<keyword evidence="2" id="KW-0963">Cytoplasm</keyword>
<dbReference type="GO" id="GO:0032259">
    <property type="term" value="P:methylation"/>
    <property type="evidence" value="ECO:0007669"/>
    <property type="project" value="UniProtKB-KW"/>
</dbReference>
<sequence>MSWIELSLDTTNEAADWVCTLLAKNNYTDEIQITKYSEPDINASPAWDLSINLYLPNDVYANSRSTEIANLLSSLERTGLSTALQMAVVEEKPVKSELANPLIRRIGERFVVISADTSYSSESTEEITLRLKPSLAFGSGLHPATILSLKLLERYITPAMNVLDLGSGSGILSVAIAKLGANVLALDNDTIAVEATQDAVLRNGVEQQVTVTEGSLGCGSELGHWLGGDSINNVPTVEAKAEFDLIVANIPARMHIALATDYQQALRSSGLVILAGFTSDYEEDLAVAFTNAKFEYVDCERQDEWLALAYRLK</sequence>
<accession>A0A1Z4MVN4</accession>
<evidence type="ECO:0000256" key="5">
    <source>
        <dbReference type="ARBA" id="ARBA00022691"/>
    </source>
</evidence>
<dbReference type="SUPFAM" id="SSF53335">
    <property type="entry name" value="S-adenosyl-L-methionine-dependent methyltransferases"/>
    <property type="match status" value="1"/>
</dbReference>
<dbReference type="GO" id="GO:0008276">
    <property type="term" value="F:protein methyltransferase activity"/>
    <property type="evidence" value="ECO:0007669"/>
    <property type="project" value="InterPro"/>
</dbReference>
<evidence type="ECO:0000313" key="6">
    <source>
        <dbReference type="EMBL" id="BAY97545.1"/>
    </source>
</evidence>
<keyword evidence="4 6" id="KW-0808">Transferase</keyword>
<dbReference type="Pfam" id="PF06325">
    <property type="entry name" value="PrmA"/>
    <property type="match status" value="1"/>
</dbReference>
<proteinExistence type="inferred from homology"/>
<keyword evidence="6" id="KW-0689">Ribosomal protein</keyword>
<dbReference type="PANTHER" id="PTHR43648">
    <property type="entry name" value="ELECTRON TRANSFER FLAVOPROTEIN BETA SUBUNIT LYSINE METHYLTRANSFERASE"/>
    <property type="match status" value="1"/>
</dbReference>
<keyword evidence="5" id="KW-0949">S-adenosyl-L-methionine</keyword>
<comment type="similarity">
    <text evidence="1">Belongs to the methyltransferase superfamily. PrmA family.</text>
</comment>
<name>A0A1Z4MVN4_9CYAN</name>
<dbReference type="EMBL" id="AP018248">
    <property type="protein sequence ID" value="BAY97545.1"/>
    <property type="molecule type" value="Genomic_DNA"/>
</dbReference>
<keyword evidence="7" id="KW-1185">Reference proteome</keyword>